<dbReference type="EMBL" id="EU252188">
    <property type="protein sequence ID" value="ACD11784.1"/>
    <property type="molecule type" value="mRNA"/>
</dbReference>
<evidence type="ECO:0000313" key="2">
    <source>
        <dbReference type="EMBL" id="ACD11784.1"/>
    </source>
</evidence>
<protein>
    <submittedName>
        <fullName evidence="2">Uncharacterized protein</fullName>
    </submittedName>
</protein>
<name>A0A0U1SA63_ISOMC</name>
<feature type="chain" id="PRO_5006829186" evidence="1">
    <location>
        <begin position="23"/>
        <end position="66"/>
    </location>
</feature>
<reference evidence="2" key="1">
    <citation type="submission" date="2007-10" db="EMBL/GenBank/DDBJ databases">
        <title>Classification and functional annotation of ESTs from venom glands of Isometrus maculatus.</title>
        <authorList>
            <person name="Li W."/>
            <person name="Ma Y."/>
            <person name="Zhao R."/>
            <person name="Cao Z."/>
        </authorList>
    </citation>
    <scope>NUCLEOTIDE SEQUENCE</scope>
    <source>
        <tissue evidence="2">Venom gland</tissue>
    </source>
</reference>
<evidence type="ECO:0000256" key="1">
    <source>
        <dbReference type="SAM" id="SignalP"/>
    </source>
</evidence>
<keyword evidence="1" id="KW-0732">Signal</keyword>
<dbReference type="AlphaFoldDB" id="A0A0U1SA63"/>
<accession>A0A0U1SA63</accession>
<feature type="signal peptide" evidence="1">
    <location>
        <begin position="1"/>
        <end position="22"/>
    </location>
</feature>
<proteinExistence type="evidence at transcript level"/>
<organism evidence="2">
    <name type="scientific">Isometrus maculatus</name>
    <name type="common">Lesser brown scorpion</name>
    <name type="synonym">Scorpio maculatus</name>
    <dbReference type="NCBI Taxonomy" id="497827"/>
    <lineage>
        <taxon>Eukaryota</taxon>
        <taxon>Metazoa</taxon>
        <taxon>Ecdysozoa</taxon>
        <taxon>Arthropoda</taxon>
        <taxon>Chelicerata</taxon>
        <taxon>Arachnida</taxon>
        <taxon>Scorpiones</taxon>
        <taxon>Buthida</taxon>
        <taxon>Buthoidea</taxon>
        <taxon>Buthidae</taxon>
        <taxon>Isometrus</taxon>
    </lineage>
</organism>
<sequence>MKAKTLLVIFLVCILVADVVLGARCGGGRRRKIKKIVRKLRPAIRVLKIITRMRTRPRLPPCNNRG</sequence>